<evidence type="ECO:0000313" key="2">
    <source>
        <dbReference type="EMBL" id="NER29136.1"/>
    </source>
</evidence>
<reference evidence="2" key="1">
    <citation type="submission" date="2019-11" db="EMBL/GenBank/DDBJ databases">
        <title>Genomic insights into an expanded diversity of filamentous marine cyanobacteria reveals the extraordinary biosynthetic potential of Moorea and Okeania.</title>
        <authorList>
            <person name="Ferreira Leao T."/>
            <person name="Wang M."/>
            <person name="Moss N."/>
            <person name="Da Silva R."/>
            <person name="Sanders J."/>
            <person name="Nurk S."/>
            <person name="Gurevich A."/>
            <person name="Humphrey G."/>
            <person name="Reher R."/>
            <person name="Zhu Q."/>
            <person name="Belda-Ferre P."/>
            <person name="Glukhov E."/>
            <person name="Rex R."/>
            <person name="Dorrestein P.C."/>
            <person name="Knight R."/>
            <person name="Pevzner P."/>
            <person name="Gerwick W.H."/>
            <person name="Gerwick L."/>
        </authorList>
    </citation>
    <scope>NUCLEOTIDE SEQUENCE</scope>
    <source>
        <strain evidence="2">SIO1C4</strain>
    </source>
</reference>
<comment type="similarity">
    <text evidence="1">Belongs to the HAD-like hydrolase superfamily. SerB family.</text>
</comment>
<dbReference type="GO" id="GO:0006564">
    <property type="term" value="P:L-serine biosynthetic process"/>
    <property type="evidence" value="ECO:0007669"/>
    <property type="project" value="TreeGrafter"/>
</dbReference>
<dbReference type="PANTHER" id="PTHR43344">
    <property type="entry name" value="PHOSPHOSERINE PHOSPHATASE"/>
    <property type="match status" value="1"/>
</dbReference>
<dbReference type="AlphaFoldDB" id="A0A6B3N5X5"/>
<dbReference type="NCBIfam" id="TIGR01488">
    <property type="entry name" value="HAD-SF-IB"/>
    <property type="match status" value="1"/>
</dbReference>
<dbReference type="GO" id="GO:0000287">
    <property type="term" value="F:magnesium ion binding"/>
    <property type="evidence" value="ECO:0007669"/>
    <property type="project" value="TreeGrafter"/>
</dbReference>
<dbReference type="GO" id="GO:0036424">
    <property type="term" value="F:L-phosphoserine phosphatase activity"/>
    <property type="evidence" value="ECO:0007669"/>
    <property type="project" value="TreeGrafter"/>
</dbReference>
<comment type="caution">
    <text evidence="2">The sequence shown here is derived from an EMBL/GenBank/DDBJ whole genome shotgun (WGS) entry which is preliminary data.</text>
</comment>
<dbReference type="InterPro" id="IPR050582">
    <property type="entry name" value="HAD-like_SerB"/>
</dbReference>
<evidence type="ECO:0000256" key="1">
    <source>
        <dbReference type="ARBA" id="ARBA00009184"/>
    </source>
</evidence>
<dbReference type="Gene3D" id="3.90.1470.20">
    <property type="match status" value="1"/>
</dbReference>
<proteinExistence type="inferred from homology"/>
<sequence length="221" mass="24873">MKPKRVVFCDFDGTITAQETFVGMLKEFAPDLCQQLMPKMYARQLTLRAGVRQILESIPSALYPEILAYSQSQPTRPGLEQLIDFLDSQGVPFIVVSGGLRVMVETVLSQAGKEGDSLLGRVAAIYAVDVETTDEFLRVKSEFEGDTELVAKVQVMAIHPAEEQIAIGDSVTDLNMALVAPIVFARDRLSKYLDEQDKSYLNWNDFFDVREELSRRWLESE</sequence>
<dbReference type="InterPro" id="IPR023214">
    <property type="entry name" value="HAD_sf"/>
</dbReference>
<gene>
    <name evidence="2" type="ORF">F6J89_16250</name>
</gene>
<dbReference type="PANTHER" id="PTHR43344:SF21">
    <property type="entry name" value="POLYOL PHOSPHATE PHOSPHATASE PYP1"/>
    <property type="match status" value="1"/>
</dbReference>
<dbReference type="InterPro" id="IPR036412">
    <property type="entry name" value="HAD-like_sf"/>
</dbReference>
<dbReference type="SUPFAM" id="SSF56784">
    <property type="entry name" value="HAD-like"/>
    <property type="match status" value="1"/>
</dbReference>
<dbReference type="Pfam" id="PF12710">
    <property type="entry name" value="HAD"/>
    <property type="match status" value="1"/>
</dbReference>
<protein>
    <submittedName>
        <fullName evidence="2">HAD-IB family phosphatase</fullName>
    </submittedName>
</protein>
<dbReference type="GO" id="GO:0005737">
    <property type="term" value="C:cytoplasm"/>
    <property type="evidence" value="ECO:0007669"/>
    <property type="project" value="TreeGrafter"/>
</dbReference>
<name>A0A6B3N5X5_9CYAN</name>
<accession>A0A6B3N5X5</accession>
<dbReference type="EMBL" id="JAAHFQ010000314">
    <property type="protein sequence ID" value="NER29136.1"/>
    <property type="molecule type" value="Genomic_DNA"/>
</dbReference>
<dbReference type="Gene3D" id="3.40.50.1000">
    <property type="entry name" value="HAD superfamily/HAD-like"/>
    <property type="match status" value="1"/>
</dbReference>
<organism evidence="2">
    <name type="scientific">Symploca sp. SIO1C4</name>
    <dbReference type="NCBI Taxonomy" id="2607765"/>
    <lineage>
        <taxon>Bacteria</taxon>
        <taxon>Bacillati</taxon>
        <taxon>Cyanobacteriota</taxon>
        <taxon>Cyanophyceae</taxon>
        <taxon>Coleofasciculales</taxon>
        <taxon>Coleofasciculaceae</taxon>
        <taxon>Symploca</taxon>
    </lineage>
</organism>